<comment type="caution">
    <text evidence="6">The sequence shown here is derived from an EMBL/GenBank/DDBJ whole genome shotgun (WGS) entry which is preliminary data.</text>
</comment>
<dbReference type="GO" id="GO:0046872">
    <property type="term" value="F:metal ion binding"/>
    <property type="evidence" value="ECO:0007669"/>
    <property type="project" value="UniProtKB-KW"/>
</dbReference>
<evidence type="ECO:0000256" key="2">
    <source>
        <dbReference type="PIRSR" id="PIRSR006232-1"/>
    </source>
</evidence>
<feature type="binding site" evidence="2">
    <location>
        <position position="105"/>
    </location>
    <ligand>
        <name>Fe cation</name>
        <dbReference type="ChEBI" id="CHEBI:24875"/>
    </ligand>
</feature>
<feature type="binding site" evidence="2">
    <location>
        <position position="61"/>
    </location>
    <ligand>
        <name>Fe cation</name>
        <dbReference type="ChEBI" id="CHEBI:24875"/>
    </ligand>
</feature>
<dbReference type="Pfam" id="PF02678">
    <property type="entry name" value="Pirin"/>
    <property type="match status" value="1"/>
</dbReference>
<reference evidence="6 7" key="1">
    <citation type="submission" date="2018-06" db="EMBL/GenBank/DDBJ databases">
        <title>Mucibacter soli gen. nov., sp. nov., a new member of the family Chitinophagaceae producing mucin.</title>
        <authorList>
            <person name="Kim M.-K."/>
            <person name="Park S."/>
            <person name="Kim T.-S."/>
            <person name="Joung Y."/>
            <person name="Han J.-H."/>
            <person name="Kim S.B."/>
        </authorList>
    </citation>
    <scope>NUCLEOTIDE SEQUENCE [LARGE SCALE GENOMIC DNA]</scope>
    <source>
        <strain evidence="6 7">R1-15</strain>
    </source>
</reference>
<dbReference type="AlphaFoldDB" id="A0A2W2B9A3"/>
<dbReference type="Pfam" id="PF17954">
    <property type="entry name" value="Pirin_C_2"/>
    <property type="match status" value="1"/>
</dbReference>
<dbReference type="InterPro" id="IPR003829">
    <property type="entry name" value="Pirin_N_dom"/>
</dbReference>
<comment type="cofactor">
    <cofactor evidence="2">
        <name>Fe cation</name>
        <dbReference type="ChEBI" id="CHEBI:24875"/>
    </cofactor>
    <text evidence="2">Binds 1 Fe cation per subunit.</text>
</comment>
<evidence type="ECO:0000256" key="3">
    <source>
        <dbReference type="RuleBase" id="RU003457"/>
    </source>
</evidence>
<dbReference type="EMBL" id="QKTW01000016">
    <property type="protein sequence ID" value="PZF72829.1"/>
    <property type="molecule type" value="Genomic_DNA"/>
</dbReference>
<evidence type="ECO:0000259" key="5">
    <source>
        <dbReference type="Pfam" id="PF17954"/>
    </source>
</evidence>
<organism evidence="6 7">
    <name type="scientific">Taibaiella soli</name>
    <dbReference type="NCBI Taxonomy" id="1649169"/>
    <lineage>
        <taxon>Bacteria</taxon>
        <taxon>Pseudomonadati</taxon>
        <taxon>Bacteroidota</taxon>
        <taxon>Chitinophagia</taxon>
        <taxon>Chitinophagales</taxon>
        <taxon>Chitinophagaceae</taxon>
        <taxon>Taibaiella</taxon>
    </lineage>
</organism>
<name>A0A2W2B9A3_9BACT</name>
<dbReference type="RefSeq" id="WP_110998863.1">
    <property type="nucleotide sequence ID" value="NZ_QKTW01000016.1"/>
</dbReference>
<evidence type="ECO:0000256" key="1">
    <source>
        <dbReference type="ARBA" id="ARBA00008416"/>
    </source>
</evidence>
<dbReference type="CDD" id="cd02910">
    <property type="entry name" value="cupin_Yhhw_N"/>
    <property type="match status" value="1"/>
</dbReference>
<gene>
    <name evidence="6" type="ORF">DN068_10460</name>
</gene>
<feature type="domain" description="Pirin N-terminal" evidence="4">
    <location>
        <begin position="12"/>
        <end position="121"/>
    </location>
</feature>
<feature type="binding site" evidence="2">
    <location>
        <position position="103"/>
    </location>
    <ligand>
        <name>Fe cation</name>
        <dbReference type="ChEBI" id="CHEBI:24875"/>
    </ligand>
</feature>
<sequence length="238" mass="26658">MSQNIFHEATTRGHASHGWLDSFHTFSFAGYHNPERVHFGALRVLNDDTVSGGEGFGRHPHDNMEIISIVLDGALEHKDSMGNTQAMPAGEVQVMSAGTGVAHSEYNHNKDRKVKFLQIWIFPDERNVTPRYDQKMFDAAERKNQLQTLVSPVHNDDNGLKIHQNAWIYRTDLDAGKAIDLTLKRPESGLYAFLINGNVKINGQEMRTRDGFGITDTDTIHIEALGASDLLLLEVPVR</sequence>
<dbReference type="Gene3D" id="2.60.120.10">
    <property type="entry name" value="Jelly Rolls"/>
    <property type="match status" value="2"/>
</dbReference>
<keyword evidence="2" id="KW-0479">Metal-binding</keyword>
<dbReference type="PIRSF" id="PIRSF006232">
    <property type="entry name" value="Pirin"/>
    <property type="match status" value="1"/>
</dbReference>
<dbReference type="InterPro" id="IPR014710">
    <property type="entry name" value="RmlC-like_jellyroll"/>
</dbReference>
<feature type="binding site" evidence="2">
    <location>
        <position position="59"/>
    </location>
    <ligand>
        <name>Fe cation</name>
        <dbReference type="ChEBI" id="CHEBI:24875"/>
    </ligand>
</feature>
<proteinExistence type="inferred from homology"/>
<dbReference type="PANTHER" id="PTHR43212">
    <property type="entry name" value="QUERCETIN 2,3-DIOXYGENASE"/>
    <property type="match status" value="1"/>
</dbReference>
<accession>A0A2W2B9A3</accession>
<protein>
    <submittedName>
        <fullName evidence="6">Pirin family protein</fullName>
    </submittedName>
</protein>
<keyword evidence="2" id="KW-0408">Iron</keyword>
<feature type="domain" description="Quercetin 2,3-dioxygenase C-terminal cupin" evidence="5">
    <location>
        <begin position="149"/>
        <end position="235"/>
    </location>
</feature>
<dbReference type="PANTHER" id="PTHR43212:SF3">
    <property type="entry name" value="QUERCETIN 2,3-DIOXYGENASE"/>
    <property type="match status" value="1"/>
</dbReference>
<evidence type="ECO:0000259" key="4">
    <source>
        <dbReference type="Pfam" id="PF02678"/>
    </source>
</evidence>
<evidence type="ECO:0000313" key="6">
    <source>
        <dbReference type="EMBL" id="PZF72829.1"/>
    </source>
</evidence>
<evidence type="ECO:0000313" key="7">
    <source>
        <dbReference type="Proteomes" id="UP000248745"/>
    </source>
</evidence>
<dbReference type="InterPro" id="IPR041602">
    <property type="entry name" value="Quercetinase_C"/>
</dbReference>
<dbReference type="SUPFAM" id="SSF51182">
    <property type="entry name" value="RmlC-like cupins"/>
    <property type="match status" value="1"/>
</dbReference>
<dbReference type="InterPro" id="IPR011051">
    <property type="entry name" value="RmlC_Cupin_sf"/>
</dbReference>
<dbReference type="OrthoDB" id="321327at2"/>
<comment type="similarity">
    <text evidence="1 3">Belongs to the pirin family.</text>
</comment>
<dbReference type="Proteomes" id="UP000248745">
    <property type="component" value="Unassembled WGS sequence"/>
</dbReference>
<dbReference type="InterPro" id="IPR012093">
    <property type="entry name" value="Pirin"/>
</dbReference>
<keyword evidence="7" id="KW-1185">Reference proteome</keyword>